<evidence type="ECO:0000256" key="1">
    <source>
        <dbReference type="ARBA" id="ARBA00022737"/>
    </source>
</evidence>
<dbReference type="EC" id="5.2.1.8" evidence="3"/>
<name>B8AAA2_ORYSI</name>
<dbReference type="InterPro" id="IPR011990">
    <property type="entry name" value="TPR-like_helical_dom_sf"/>
</dbReference>
<evidence type="ECO:0000256" key="2">
    <source>
        <dbReference type="ARBA" id="ARBA00022803"/>
    </source>
</evidence>
<dbReference type="AlphaFoldDB" id="B8AAA2"/>
<dbReference type="Gene3D" id="1.25.40.10">
    <property type="entry name" value="Tetratricopeptide repeat domain"/>
    <property type="match status" value="1"/>
</dbReference>
<dbReference type="FunFam" id="3.10.50.40:FF:000017">
    <property type="entry name" value="Peptidylprolyl isomerase"/>
    <property type="match status" value="2"/>
</dbReference>
<dbReference type="InterPro" id="IPR050754">
    <property type="entry name" value="FKBP4/5/8-like"/>
</dbReference>
<dbReference type="OMA" id="CCEAQEN"/>
<dbReference type="GO" id="GO:0003755">
    <property type="term" value="F:peptidyl-prolyl cis-trans isomerase activity"/>
    <property type="evidence" value="ECO:0007669"/>
    <property type="project" value="UniProtKB-KW"/>
</dbReference>
<dbReference type="Pfam" id="PF00254">
    <property type="entry name" value="FKBP_C"/>
    <property type="match status" value="5"/>
</dbReference>
<comment type="catalytic activity">
    <reaction evidence="3">
        <text>[protein]-peptidylproline (omega=180) = [protein]-peptidylproline (omega=0)</text>
        <dbReference type="Rhea" id="RHEA:16237"/>
        <dbReference type="Rhea" id="RHEA-COMP:10747"/>
        <dbReference type="Rhea" id="RHEA-COMP:10748"/>
        <dbReference type="ChEBI" id="CHEBI:83833"/>
        <dbReference type="ChEBI" id="CHEBI:83834"/>
        <dbReference type="EC" id="5.2.1.8"/>
    </reaction>
</comment>
<dbReference type="SUPFAM" id="SSF48452">
    <property type="entry name" value="TPR-like"/>
    <property type="match status" value="1"/>
</dbReference>
<dbReference type="PANTHER" id="PTHR46512:SF9">
    <property type="entry name" value="PEPTIDYLPROLYL ISOMERASE"/>
    <property type="match status" value="1"/>
</dbReference>
<keyword evidence="2" id="KW-0802">TPR repeat</keyword>
<evidence type="ECO:0000313" key="7">
    <source>
        <dbReference type="Proteomes" id="UP000007015"/>
    </source>
</evidence>
<dbReference type="Gene3D" id="3.10.50.40">
    <property type="match status" value="6"/>
</dbReference>
<feature type="domain" description="PPIase FKBP-type" evidence="5">
    <location>
        <begin position="582"/>
        <end position="668"/>
    </location>
</feature>
<sequence>MTGWKEYDSYIGFSQAAQQPLTPRCNIYVMDKILINLRRDFHFTGELVDGTQFVSSRENDIPERFILGQEDVMHGLNLAVSSMQPGEKAIFTIPPALTMTKAGSPASIPSNIPPNQTLRFEIELIAMLTVIDIFEDEGILKKIVKNAESDREQSHSSDFVFVKYNACLMDGTSVSKSEGVEFRLTDDSNKIDALGFFCPAFAHAVHTMKEGEEAVLIVKPKYAFGEQGRPSQGEETAVPPDATLYVHLQFVCWIRQIGEDQGIAKKTLSIGNSQRIHTQSQAVVKVRLLGKLQDGTVFDDRGHDDGEPFEFVVDEGQVIDGLDESVMTMEEGEVAEFTIPPQHAFDAVGSDQHQFPFVPRNATVVYKIELLSVVNKLMHSWKKCGFPPLLKRLREKAVFTIPPELAGTKSRCPVDIPGNIAPNEALRFDIELISLVTITDILDDEGILKKIIKRGLGSDKPCDLDEALVNYNACLEDGMSVSMSEGIEFNLAEGFFCPAFARAVETMTEGEEAVLIVKPEYGFGERGRPSIGDEAGVPPDATLYVYLQLMSWKTVRHIGENGTILKKTLCRGNLEGQQTENEAVVGVRLIGKLQDGAVFDQRGHEGDEPFKFMVDEEQVSEGLEEAVLTMREGEVSLFTIPPHRVQDQLLVVPVGSSVTYEIELVSVVNDKPPRLMSQAETIEAAAEKEKEGDKLFSSSKFLRAYRRYYKARQIILLRFGRGETDEEIKQMLISLTFKAAECANQLQRYEQAYHRYREILEYDPGNVKAREMTGRAFPEASLGIDTAAMHRGLDQLSLCPRSLISDAASRTASLACIVGLSRKEDGNLAGSGHGDNALRAAARAPEAELRRMRRGSGVGDAPPAWRRSPFRPKEEFRVCGGYMTPEFSEMRLKQGHKYHGSINIFVPPIPRPETNANQAVPAAPTGHRLTHSPTTPPGPNNEKRNRSSRVPVAARKGLASCFRCISSDCN</sequence>
<keyword evidence="1" id="KW-0677">Repeat</keyword>
<proteinExistence type="predicted"/>
<dbReference type="InterPro" id="IPR001179">
    <property type="entry name" value="PPIase_FKBP_dom"/>
</dbReference>
<dbReference type="FunFam" id="3.10.50.40:FF:000022">
    <property type="entry name" value="Peptidylprolyl isomerase"/>
    <property type="match status" value="1"/>
</dbReference>
<dbReference type="FunFam" id="3.10.50.40:FF:000076">
    <property type="entry name" value="Peptidylprolyl isomerase"/>
    <property type="match status" value="1"/>
</dbReference>
<feature type="region of interest" description="Disordered" evidence="4">
    <location>
        <begin position="909"/>
        <end position="951"/>
    </location>
</feature>
<dbReference type="SUPFAM" id="SSF54534">
    <property type="entry name" value="FKBP-like"/>
    <property type="match status" value="5"/>
</dbReference>
<reference evidence="6 7" key="1">
    <citation type="journal article" date="2005" name="PLoS Biol.">
        <title>The genomes of Oryza sativa: a history of duplications.</title>
        <authorList>
            <person name="Yu J."/>
            <person name="Wang J."/>
            <person name="Lin W."/>
            <person name="Li S."/>
            <person name="Li H."/>
            <person name="Zhou J."/>
            <person name="Ni P."/>
            <person name="Dong W."/>
            <person name="Hu S."/>
            <person name="Zeng C."/>
            <person name="Zhang J."/>
            <person name="Zhang Y."/>
            <person name="Li R."/>
            <person name="Xu Z."/>
            <person name="Li S."/>
            <person name="Li X."/>
            <person name="Zheng H."/>
            <person name="Cong L."/>
            <person name="Lin L."/>
            <person name="Yin J."/>
            <person name="Geng J."/>
            <person name="Li G."/>
            <person name="Shi J."/>
            <person name="Liu J."/>
            <person name="Lv H."/>
            <person name="Li J."/>
            <person name="Wang J."/>
            <person name="Deng Y."/>
            <person name="Ran L."/>
            <person name="Shi X."/>
            <person name="Wang X."/>
            <person name="Wu Q."/>
            <person name="Li C."/>
            <person name="Ren X."/>
            <person name="Wang J."/>
            <person name="Wang X."/>
            <person name="Li D."/>
            <person name="Liu D."/>
            <person name="Zhang X."/>
            <person name="Ji Z."/>
            <person name="Zhao W."/>
            <person name="Sun Y."/>
            <person name="Zhang Z."/>
            <person name="Bao J."/>
            <person name="Han Y."/>
            <person name="Dong L."/>
            <person name="Ji J."/>
            <person name="Chen P."/>
            <person name="Wu S."/>
            <person name="Liu J."/>
            <person name="Xiao Y."/>
            <person name="Bu D."/>
            <person name="Tan J."/>
            <person name="Yang L."/>
            <person name="Ye C."/>
            <person name="Zhang J."/>
            <person name="Xu J."/>
            <person name="Zhou Y."/>
            <person name="Yu Y."/>
            <person name="Zhang B."/>
            <person name="Zhuang S."/>
            <person name="Wei H."/>
            <person name="Liu B."/>
            <person name="Lei M."/>
            <person name="Yu H."/>
            <person name="Li Y."/>
            <person name="Xu H."/>
            <person name="Wei S."/>
            <person name="He X."/>
            <person name="Fang L."/>
            <person name="Zhang Z."/>
            <person name="Zhang Y."/>
            <person name="Huang X."/>
            <person name="Su Z."/>
            <person name="Tong W."/>
            <person name="Li J."/>
            <person name="Tong Z."/>
            <person name="Li S."/>
            <person name="Ye J."/>
            <person name="Wang L."/>
            <person name="Fang L."/>
            <person name="Lei T."/>
            <person name="Chen C."/>
            <person name="Chen H."/>
            <person name="Xu Z."/>
            <person name="Li H."/>
            <person name="Huang H."/>
            <person name="Zhang F."/>
            <person name="Xu H."/>
            <person name="Li N."/>
            <person name="Zhao C."/>
            <person name="Li S."/>
            <person name="Dong L."/>
            <person name="Huang Y."/>
            <person name="Li L."/>
            <person name="Xi Y."/>
            <person name="Qi Q."/>
            <person name="Li W."/>
            <person name="Zhang B."/>
            <person name="Hu W."/>
            <person name="Zhang Y."/>
            <person name="Tian X."/>
            <person name="Jiao Y."/>
            <person name="Liang X."/>
            <person name="Jin J."/>
            <person name="Gao L."/>
            <person name="Zheng W."/>
            <person name="Hao B."/>
            <person name="Liu S."/>
            <person name="Wang W."/>
            <person name="Yuan L."/>
            <person name="Cao M."/>
            <person name="McDermott J."/>
            <person name="Samudrala R."/>
            <person name="Wang J."/>
            <person name="Wong G.K."/>
            <person name="Yang H."/>
        </authorList>
    </citation>
    <scope>NUCLEOTIDE SEQUENCE [LARGE SCALE GENOMIC DNA]</scope>
    <source>
        <strain evidence="7">cv. 93-11</strain>
    </source>
</reference>
<dbReference type="STRING" id="39946.B8AAA2"/>
<dbReference type="PROSITE" id="PS50059">
    <property type="entry name" value="FKBP_PPIASE"/>
    <property type="match status" value="5"/>
</dbReference>
<evidence type="ECO:0000259" key="5">
    <source>
        <dbReference type="PROSITE" id="PS50059"/>
    </source>
</evidence>
<dbReference type="FunFam" id="1.25.40.10:FF:000675">
    <property type="entry name" value="Peptidylprolyl isomerase"/>
    <property type="match status" value="1"/>
</dbReference>
<evidence type="ECO:0000256" key="3">
    <source>
        <dbReference type="PROSITE-ProRule" id="PRU00277"/>
    </source>
</evidence>
<accession>B8AAA2</accession>
<keyword evidence="3" id="KW-0413">Isomerase</keyword>
<feature type="domain" description="PPIase FKBP-type" evidence="5">
    <location>
        <begin position="36"/>
        <end position="128"/>
    </location>
</feature>
<dbReference type="EMBL" id="CM000126">
    <property type="protein sequence ID" value="EEC70902.1"/>
    <property type="molecule type" value="Genomic_DNA"/>
</dbReference>
<organism evidence="6 7">
    <name type="scientific">Oryza sativa subsp. indica</name>
    <name type="common">Rice</name>
    <dbReference type="NCBI Taxonomy" id="39946"/>
    <lineage>
        <taxon>Eukaryota</taxon>
        <taxon>Viridiplantae</taxon>
        <taxon>Streptophyta</taxon>
        <taxon>Embryophyta</taxon>
        <taxon>Tracheophyta</taxon>
        <taxon>Spermatophyta</taxon>
        <taxon>Magnoliopsida</taxon>
        <taxon>Liliopsida</taxon>
        <taxon>Poales</taxon>
        <taxon>Poaceae</taxon>
        <taxon>BOP clade</taxon>
        <taxon>Oryzoideae</taxon>
        <taxon>Oryzeae</taxon>
        <taxon>Oryzinae</taxon>
        <taxon>Oryza</taxon>
        <taxon>Oryza sativa</taxon>
    </lineage>
</organism>
<dbReference type="HOGENOM" id="CLU_013615_13_5_1"/>
<keyword evidence="3" id="KW-0697">Rotamase</keyword>
<dbReference type="InterPro" id="IPR046357">
    <property type="entry name" value="PPIase_dom_sf"/>
</dbReference>
<dbReference type="Proteomes" id="UP000007015">
    <property type="component" value="Chromosome 1"/>
</dbReference>
<evidence type="ECO:0000256" key="4">
    <source>
        <dbReference type="SAM" id="MobiDB-lite"/>
    </source>
</evidence>
<feature type="domain" description="PPIase FKBP-type" evidence="5">
    <location>
        <begin position="281"/>
        <end position="374"/>
    </location>
</feature>
<feature type="domain" description="PPIase FKBP-type" evidence="5">
    <location>
        <begin position="464"/>
        <end position="553"/>
    </location>
</feature>
<protein>
    <recommendedName>
        <fullName evidence="3">peptidylprolyl isomerase</fullName>
        <ecNumber evidence="3">5.2.1.8</ecNumber>
    </recommendedName>
</protein>
<evidence type="ECO:0000313" key="6">
    <source>
        <dbReference type="EMBL" id="EEC70902.1"/>
    </source>
</evidence>
<feature type="domain" description="PPIase FKBP-type" evidence="5">
    <location>
        <begin position="157"/>
        <end position="254"/>
    </location>
</feature>
<dbReference type="Gramene" id="BGIOSGA003774-TA">
    <property type="protein sequence ID" value="BGIOSGA003774-PA"/>
    <property type="gene ID" value="BGIOSGA003774"/>
</dbReference>
<keyword evidence="7" id="KW-1185">Reference proteome</keyword>
<gene>
    <name evidence="6" type="ORF">OsI_02448</name>
</gene>
<dbReference type="PANTHER" id="PTHR46512">
    <property type="entry name" value="PEPTIDYLPROLYL ISOMERASE"/>
    <property type="match status" value="1"/>
</dbReference>